<dbReference type="PROSITE" id="PS51183">
    <property type="entry name" value="JMJN"/>
    <property type="match status" value="1"/>
</dbReference>
<evidence type="ECO:0000259" key="3">
    <source>
        <dbReference type="PROSITE" id="PS51184"/>
    </source>
</evidence>
<organism evidence="4 5">
    <name type="scientific">Chloropicon roscoffensis</name>
    <dbReference type="NCBI Taxonomy" id="1461544"/>
    <lineage>
        <taxon>Eukaryota</taxon>
        <taxon>Viridiplantae</taxon>
        <taxon>Chlorophyta</taxon>
        <taxon>Chloropicophyceae</taxon>
        <taxon>Chloropicales</taxon>
        <taxon>Chloropicaceae</taxon>
        <taxon>Chloropicon</taxon>
    </lineage>
</organism>
<feature type="region of interest" description="Disordered" evidence="1">
    <location>
        <begin position="106"/>
        <end position="136"/>
    </location>
</feature>
<protein>
    <submittedName>
        <fullName evidence="4">Lysine-specific demethylase</fullName>
    </submittedName>
</protein>
<feature type="region of interest" description="Disordered" evidence="1">
    <location>
        <begin position="182"/>
        <end position="203"/>
    </location>
</feature>
<sequence length="513" mass="57768">MVEGKDEGFDVVGGVRYRLETATGAIVPDRRPIPHEEDTDTEDDRVSSNEAYLPVPVFYPEDRHTRMPFEDFVTIVEPVLERFGVGKVVPPNTWSPCCANGCWQASPSQHKVKRQRSEGGRTSEGASVSISGEAARAETLRSRADDLVIEKAIRQHATGRKGVYRTVLVEQKPMRVGEFRAMAEQDDAQPPRGGRGENEGSGECKGFDLEATERHFWKNVTYRPPIYGADVEGSLFDEIPESGENPANAWNIRNLDTILSKVLNAFIDGENDRRERKAAKAEAALAARSRECHVATTRSMGKVAKRKAAAAKRRKKRLEIPGVISPYLYFGMYRSFFAWHTEDVDLYSVNYLHFGEPKVWYCVPPEHRRKFESAMQSSVPELFLHCDQFLRHKELLASPMVLRQESVPLVRMVQRENEWVINYPGAYHAGFNCGFNCAESTNFATKKWVEIGRRAKACPCSKDSVRFDMGLFDTFLERKRQEREAEAEPEGLEAPLGQEVVKVPSGGDGVCTS</sequence>
<evidence type="ECO:0000313" key="5">
    <source>
        <dbReference type="Proteomes" id="UP001472866"/>
    </source>
</evidence>
<reference evidence="4 5" key="1">
    <citation type="submission" date="2024-03" db="EMBL/GenBank/DDBJ databases">
        <title>Complete genome sequence of the green alga Chloropicon roscoffensis RCC1871.</title>
        <authorList>
            <person name="Lemieux C."/>
            <person name="Pombert J.-F."/>
            <person name="Otis C."/>
            <person name="Turmel M."/>
        </authorList>
    </citation>
    <scope>NUCLEOTIDE SEQUENCE [LARGE SCALE GENOMIC DNA]</scope>
    <source>
        <strain evidence="4 5">RCC1871</strain>
    </source>
</reference>
<dbReference type="Gene3D" id="2.60.120.650">
    <property type="entry name" value="Cupin"/>
    <property type="match status" value="1"/>
</dbReference>
<evidence type="ECO:0000259" key="2">
    <source>
        <dbReference type="PROSITE" id="PS51183"/>
    </source>
</evidence>
<dbReference type="Proteomes" id="UP001472866">
    <property type="component" value="Chromosome 15"/>
</dbReference>
<dbReference type="Pfam" id="PF02373">
    <property type="entry name" value="JmjC"/>
    <property type="match status" value="1"/>
</dbReference>
<evidence type="ECO:0000313" key="4">
    <source>
        <dbReference type="EMBL" id="WZN66393.1"/>
    </source>
</evidence>
<dbReference type="PANTHER" id="PTHR10694">
    <property type="entry name" value="LYSINE-SPECIFIC DEMETHYLASE"/>
    <property type="match status" value="1"/>
</dbReference>
<accession>A0AAX4PK42</accession>
<feature type="region of interest" description="Disordered" evidence="1">
    <location>
        <begin position="483"/>
        <end position="513"/>
    </location>
</feature>
<dbReference type="GO" id="GO:0000785">
    <property type="term" value="C:chromatin"/>
    <property type="evidence" value="ECO:0007669"/>
    <property type="project" value="TreeGrafter"/>
</dbReference>
<dbReference type="PROSITE" id="PS51184">
    <property type="entry name" value="JMJC"/>
    <property type="match status" value="1"/>
</dbReference>
<evidence type="ECO:0000256" key="1">
    <source>
        <dbReference type="SAM" id="MobiDB-lite"/>
    </source>
</evidence>
<proteinExistence type="predicted"/>
<keyword evidence="5" id="KW-1185">Reference proteome</keyword>
<feature type="region of interest" description="Disordered" evidence="1">
    <location>
        <begin position="28"/>
        <end position="47"/>
    </location>
</feature>
<dbReference type="GO" id="GO:0010468">
    <property type="term" value="P:regulation of gene expression"/>
    <property type="evidence" value="ECO:0007669"/>
    <property type="project" value="TreeGrafter"/>
</dbReference>
<dbReference type="SUPFAM" id="SSF51197">
    <property type="entry name" value="Clavaminate synthase-like"/>
    <property type="match status" value="1"/>
</dbReference>
<dbReference type="GO" id="GO:0032454">
    <property type="term" value="F:histone H3K9 demethylase activity"/>
    <property type="evidence" value="ECO:0007669"/>
    <property type="project" value="TreeGrafter"/>
</dbReference>
<dbReference type="AlphaFoldDB" id="A0AAX4PK42"/>
<dbReference type="GO" id="GO:0051864">
    <property type="term" value="F:histone H3K36 demethylase activity"/>
    <property type="evidence" value="ECO:0007669"/>
    <property type="project" value="TreeGrafter"/>
</dbReference>
<dbReference type="PANTHER" id="PTHR10694:SF7">
    <property type="entry name" value="[HISTONE H3]-TRIMETHYL-L-LYSINE(9) DEMETHYLASE"/>
    <property type="match status" value="1"/>
</dbReference>
<feature type="domain" description="JmjN" evidence="2">
    <location>
        <begin position="55"/>
        <end position="97"/>
    </location>
</feature>
<dbReference type="InterPro" id="IPR003349">
    <property type="entry name" value="JmjN"/>
</dbReference>
<dbReference type="EMBL" id="CP151515">
    <property type="protein sequence ID" value="WZN66393.1"/>
    <property type="molecule type" value="Genomic_DNA"/>
</dbReference>
<gene>
    <name evidence="4" type="ORF">HKI87_15g79590</name>
</gene>
<name>A0AAX4PK42_9CHLO</name>
<dbReference type="GO" id="GO:0005634">
    <property type="term" value="C:nucleus"/>
    <property type="evidence" value="ECO:0007669"/>
    <property type="project" value="TreeGrafter"/>
</dbReference>
<feature type="domain" description="JmjC" evidence="3">
    <location>
        <begin position="295"/>
        <end position="460"/>
    </location>
</feature>
<dbReference type="SMART" id="SM00558">
    <property type="entry name" value="JmjC"/>
    <property type="match status" value="1"/>
</dbReference>
<dbReference type="InterPro" id="IPR003347">
    <property type="entry name" value="JmjC_dom"/>
</dbReference>